<dbReference type="GO" id="GO:0005886">
    <property type="term" value="C:plasma membrane"/>
    <property type="evidence" value="ECO:0007669"/>
    <property type="project" value="UniProtKB-SubCell"/>
</dbReference>
<dbReference type="Pfam" id="PF01899">
    <property type="entry name" value="MNHE"/>
    <property type="match status" value="1"/>
</dbReference>
<feature type="transmembrane region" description="Helical" evidence="6">
    <location>
        <begin position="12"/>
        <end position="41"/>
    </location>
</feature>
<proteinExistence type="predicted"/>
<evidence type="ECO:0000256" key="2">
    <source>
        <dbReference type="ARBA" id="ARBA00022475"/>
    </source>
</evidence>
<evidence type="ECO:0000313" key="7">
    <source>
        <dbReference type="EMBL" id="VAV88361.1"/>
    </source>
</evidence>
<keyword evidence="2" id="KW-1003">Cell membrane</keyword>
<evidence type="ECO:0000256" key="4">
    <source>
        <dbReference type="ARBA" id="ARBA00022989"/>
    </source>
</evidence>
<dbReference type="PANTHER" id="PTHR34584:SF1">
    <property type="entry name" value="NA(+)_H(+) ANTIPORTER SUBUNIT E1"/>
    <property type="match status" value="1"/>
</dbReference>
<dbReference type="GO" id="GO:0008324">
    <property type="term" value="F:monoatomic cation transmembrane transporter activity"/>
    <property type="evidence" value="ECO:0007669"/>
    <property type="project" value="InterPro"/>
</dbReference>
<gene>
    <name evidence="7" type="ORF">MNBD_ALPHA02-55</name>
</gene>
<organism evidence="7">
    <name type="scientific">hydrothermal vent metagenome</name>
    <dbReference type="NCBI Taxonomy" id="652676"/>
    <lineage>
        <taxon>unclassified sequences</taxon>
        <taxon>metagenomes</taxon>
        <taxon>ecological metagenomes</taxon>
    </lineage>
</organism>
<comment type="subcellular location">
    <subcellularLocation>
        <location evidence="1">Cell membrane</location>
        <topology evidence="1">Multi-pass membrane protein</topology>
    </subcellularLocation>
</comment>
<reference evidence="7" key="1">
    <citation type="submission" date="2018-06" db="EMBL/GenBank/DDBJ databases">
        <authorList>
            <person name="Zhirakovskaya E."/>
        </authorList>
    </citation>
    <scope>NUCLEOTIDE SEQUENCE</scope>
</reference>
<evidence type="ECO:0000256" key="5">
    <source>
        <dbReference type="ARBA" id="ARBA00023136"/>
    </source>
</evidence>
<protein>
    <submittedName>
        <fullName evidence="7">Na(+) H(+) antiporter subunit E</fullName>
    </submittedName>
</protein>
<feature type="transmembrane region" description="Helical" evidence="6">
    <location>
        <begin position="61"/>
        <end position="79"/>
    </location>
</feature>
<dbReference type="PANTHER" id="PTHR34584">
    <property type="entry name" value="NA(+)/H(+) ANTIPORTER SUBUNIT E1"/>
    <property type="match status" value="1"/>
</dbReference>
<keyword evidence="5 6" id="KW-0472">Membrane</keyword>
<keyword evidence="3 6" id="KW-0812">Transmembrane</keyword>
<accession>A0A3B0R8C8</accession>
<name>A0A3B0R8C8_9ZZZZ</name>
<dbReference type="AlphaFoldDB" id="A0A3B0R8C8"/>
<dbReference type="InterPro" id="IPR002758">
    <property type="entry name" value="Cation_antiport_E"/>
</dbReference>
<evidence type="ECO:0000256" key="6">
    <source>
        <dbReference type="SAM" id="Phobius"/>
    </source>
</evidence>
<sequence length="156" mass="17485">MRHTISLSLALIAFWLLNSGHYTSLILGLGLISIVVVVYIVHRMDVVDHESQPLHLSGEILGYYLWLGKEIILANIFVVKKIWFGTKTISPTLATIKASQKTDMGKVIYANSITLTPGTVTVDVVGDQITVHALMRENIQELETGEMDRRVRRLEN</sequence>
<keyword evidence="4 6" id="KW-1133">Transmembrane helix</keyword>
<evidence type="ECO:0000256" key="1">
    <source>
        <dbReference type="ARBA" id="ARBA00004651"/>
    </source>
</evidence>
<dbReference type="EMBL" id="UOED01000032">
    <property type="protein sequence ID" value="VAV88361.1"/>
    <property type="molecule type" value="Genomic_DNA"/>
</dbReference>
<evidence type="ECO:0000256" key="3">
    <source>
        <dbReference type="ARBA" id="ARBA00022692"/>
    </source>
</evidence>